<name>A0A380H9E3_9STAP</name>
<gene>
    <name evidence="1" type="ORF">NCTC11807_02304</name>
</gene>
<accession>A0A380H9E3</accession>
<keyword evidence="2" id="KW-1185">Reference proteome</keyword>
<evidence type="ECO:0000313" key="2">
    <source>
        <dbReference type="Proteomes" id="UP000255425"/>
    </source>
</evidence>
<evidence type="ECO:0000313" key="1">
    <source>
        <dbReference type="EMBL" id="SUM73743.1"/>
    </source>
</evidence>
<reference evidence="1 2" key="1">
    <citation type="submission" date="2018-06" db="EMBL/GenBank/DDBJ databases">
        <authorList>
            <consortium name="Pathogen Informatics"/>
            <person name="Doyle S."/>
        </authorList>
    </citation>
    <scope>NUCLEOTIDE SEQUENCE [LARGE SCALE GENOMIC DNA]</scope>
    <source>
        <strain evidence="1 2">NCTC11807</strain>
    </source>
</reference>
<protein>
    <submittedName>
        <fullName evidence="1">Uncharacterized protein</fullName>
    </submittedName>
</protein>
<dbReference type="EMBL" id="UHDZ01000001">
    <property type="protein sequence ID" value="SUM73743.1"/>
    <property type="molecule type" value="Genomic_DNA"/>
</dbReference>
<dbReference type="AlphaFoldDB" id="A0A380H9E3"/>
<organism evidence="1 2">
    <name type="scientific">Staphylococcus saccharolyticus</name>
    <dbReference type="NCBI Taxonomy" id="33028"/>
    <lineage>
        <taxon>Bacteria</taxon>
        <taxon>Bacillati</taxon>
        <taxon>Bacillota</taxon>
        <taxon>Bacilli</taxon>
        <taxon>Bacillales</taxon>
        <taxon>Staphylococcaceae</taxon>
        <taxon>Staphylococcus</taxon>
    </lineage>
</organism>
<dbReference type="Proteomes" id="UP000255425">
    <property type="component" value="Unassembled WGS sequence"/>
</dbReference>
<proteinExistence type="predicted"/>
<sequence>MKTDKKVTDLDTIVLSSGWNYNKYISKNDKINVNKKYIG</sequence>